<feature type="chain" id="PRO_5045729147" description="DNA-binding beta-propeller fold protein YncE" evidence="1">
    <location>
        <begin position="20"/>
        <end position="334"/>
    </location>
</feature>
<dbReference type="InterPro" id="IPR015943">
    <property type="entry name" value="WD40/YVTN_repeat-like_dom_sf"/>
</dbReference>
<sequence length="334" mass="32917">MSRAAAAALAVLLVTACTGGDRTAGPRIDTVLDTVDVDDAVGTDVVFYDLATAPDGPPVALVGAAGADQSWLVRLPSGATTAIPAVEPDSELVITDDGTPLIVGTALTPVGGAVLPLPLGGPPAAVLLAGDTLYLARDTRLAAVDAGTGAVRTTAAAPGPVTHLARAPDGGLTALVDQDGVVLLRLTPDLRPHGDPVELDPDGSGTPTALRVTADGTVVAAMYVNEALDAGRLVTVVDGRVRTVADLEGTDDTALDLAVDPPGRVAYVVLSASYHPAELTAIDLATGERTATVALCGGAGAFGAIAPSADGSTLTVAGSCIDDGGPSTTAFVIG</sequence>
<keyword evidence="3" id="KW-1185">Reference proteome</keyword>
<reference evidence="2 3" key="1">
    <citation type="submission" date="2024-06" db="EMBL/GenBank/DDBJ databases">
        <title>Draft genome sequence of Geodermatophilus badlandi, a novel member of the Geodermatophilaceae isolated from badland sedimentary rocks in the Red desert, Wyoming, USA.</title>
        <authorList>
            <person name="Ben Tekaya S."/>
            <person name="Nouioui I."/>
            <person name="Flores G.M."/>
            <person name="Shaal M.N."/>
            <person name="Bredoire F."/>
            <person name="Basile F."/>
            <person name="Van Diepen L."/>
            <person name="Ward N.L."/>
        </authorList>
    </citation>
    <scope>NUCLEOTIDE SEQUENCE [LARGE SCALE GENOMIC DNA]</scope>
    <source>
        <strain evidence="2 3">WL48A</strain>
    </source>
</reference>
<name>A0ABV3XDD9_9ACTN</name>
<evidence type="ECO:0000313" key="3">
    <source>
        <dbReference type="Proteomes" id="UP001560045"/>
    </source>
</evidence>
<dbReference type="InterPro" id="IPR011044">
    <property type="entry name" value="Quino_amine_DH_bsu"/>
</dbReference>
<proteinExistence type="predicted"/>
<evidence type="ECO:0008006" key="4">
    <source>
        <dbReference type="Google" id="ProtNLM"/>
    </source>
</evidence>
<evidence type="ECO:0000313" key="2">
    <source>
        <dbReference type="EMBL" id="MEX5718588.1"/>
    </source>
</evidence>
<dbReference type="Gene3D" id="2.130.10.10">
    <property type="entry name" value="YVTN repeat-like/Quinoprotein amine dehydrogenase"/>
    <property type="match status" value="1"/>
</dbReference>
<accession>A0ABV3XDD9</accession>
<evidence type="ECO:0000256" key="1">
    <source>
        <dbReference type="SAM" id="SignalP"/>
    </source>
</evidence>
<protein>
    <recommendedName>
        <fullName evidence="4">DNA-binding beta-propeller fold protein YncE</fullName>
    </recommendedName>
</protein>
<dbReference type="EMBL" id="JBFNXQ010000023">
    <property type="protein sequence ID" value="MEX5718588.1"/>
    <property type="molecule type" value="Genomic_DNA"/>
</dbReference>
<feature type="signal peptide" evidence="1">
    <location>
        <begin position="1"/>
        <end position="19"/>
    </location>
</feature>
<organism evidence="2 3">
    <name type="scientific">Geodermatophilus maliterrae</name>
    <dbReference type="NCBI Taxonomy" id="3162531"/>
    <lineage>
        <taxon>Bacteria</taxon>
        <taxon>Bacillati</taxon>
        <taxon>Actinomycetota</taxon>
        <taxon>Actinomycetes</taxon>
        <taxon>Geodermatophilales</taxon>
        <taxon>Geodermatophilaceae</taxon>
        <taxon>Geodermatophilus</taxon>
    </lineage>
</organism>
<dbReference type="RefSeq" id="WP_369205594.1">
    <property type="nucleotide sequence ID" value="NZ_JBFNXQ010000023.1"/>
</dbReference>
<dbReference type="SUPFAM" id="SSF50969">
    <property type="entry name" value="YVTN repeat-like/Quinoprotein amine dehydrogenase"/>
    <property type="match status" value="1"/>
</dbReference>
<keyword evidence="1" id="KW-0732">Signal</keyword>
<dbReference type="PROSITE" id="PS51257">
    <property type="entry name" value="PROKAR_LIPOPROTEIN"/>
    <property type="match status" value="1"/>
</dbReference>
<gene>
    <name evidence="2" type="ORF">ABQ292_09455</name>
</gene>
<dbReference type="Proteomes" id="UP001560045">
    <property type="component" value="Unassembled WGS sequence"/>
</dbReference>
<comment type="caution">
    <text evidence="2">The sequence shown here is derived from an EMBL/GenBank/DDBJ whole genome shotgun (WGS) entry which is preliminary data.</text>
</comment>